<evidence type="ECO:0000259" key="12">
    <source>
        <dbReference type="PROSITE" id="PS52015"/>
    </source>
</evidence>
<proteinExistence type="inferred from homology"/>
<keyword evidence="4" id="KW-1003">Cell membrane</keyword>
<evidence type="ECO:0000256" key="7">
    <source>
        <dbReference type="ARBA" id="ARBA00022927"/>
    </source>
</evidence>
<dbReference type="AlphaFoldDB" id="A0A2N3PL89"/>
<comment type="similarity">
    <text evidence="2">Belongs to the TonB family.</text>
</comment>
<evidence type="ECO:0000256" key="1">
    <source>
        <dbReference type="ARBA" id="ARBA00004383"/>
    </source>
</evidence>
<dbReference type="GO" id="GO:0015031">
    <property type="term" value="P:protein transport"/>
    <property type="evidence" value="ECO:0007669"/>
    <property type="project" value="UniProtKB-KW"/>
</dbReference>
<feature type="compositionally biased region" description="Basic and acidic residues" evidence="10">
    <location>
        <begin position="72"/>
        <end position="81"/>
    </location>
</feature>
<keyword evidence="3" id="KW-0813">Transport</keyword>
<protein>
    <recommendedName>
        <fullName evidence="12">TonB C-terminal domain-containing protein</fullName>
    </recommendedName>
</protein>
<organism evidence="13 14">
    <name type="scientific">Helicobacter winghamensis</name>
    <dbReference type="NCBI Taxonomy" id="157268"/>
    <lineage>
        <taxon>Bacteria</taxon>
        <taxon>Pseudomonadati</taxon>
        <taxon>Campylobacterota</taxon>
        <taxon>Epsilonproteobacteria</taxon>
        <taxon>Campylobacterales</taxon>
        <taxon>Helicobacteraceae</taxon>
        <taxon>Helicobacter</taxon>
    </lineage>
</organism>
<dbReference type="Pfam" id="PF03544">
    <property type="entry name" value="TonB_C"/>
    <property type="match status" value="1"/>
</dbReference>
<keyword evidence="8 11" id="KW-1133">Transmembrane helix</keyword>
<dbReference type="GO" id="GO:0031992">
    <property type="term" value="F:energy transducer activity"/>
    <property type="evidence" value="ECO:0007669"/>
    <property type="project" value="TreeGrafter"/>
</dbReference>
<comment type="subcellular location">
    <subcellularLocation>
        <location evidence="1">Cell inner membrane</location>
        <topology evidence="1">Single-pass membrane protein</topology>
        <orientation evidence="1">Periplasmic side</orientation>
    </subcellularLocation>
</comment>
<dbReference type="PROSITE" id="PS52015">
    <property type="entry name" value="TONB_CTD"/>
    <property type="match status" value="1"/>
</dbReference>
<dbReference type="GO" id="GO:0098797">
    <property type="term" value="C:plasma membrane protein complex"/>
    <property type="evidence" value="ECO:0007669"/>
    <property type="project" value="TreeGrafter"/>
</dbReference>
<comment type="caution">
    <text evidence="13">The sequence shown here is derived from an EMBL/GenBank/DDBJ whole genome shotgun (WGS) entry which is preliminary data.</text>
</comment>
<accession>A0A2N3PL89</accession>
<keyword evidence="5" id="KW-0997">Cell inner membrane</keyword>
<feature type="region of interest" description="Disordered" evidence="10">
    <location>
        <begin position="55"/>
        <end position="116"/>
    </location>
</feature>
<reference evidence="13 14" key="1">
    <citation type="submission" date="2016-07" db="EMBL/GenBank/DDBJ databases">
        <title>Detection of Helicobacter winghamensis from caecal content of red fox (Vulpes vulpes).</title>
        <authorList>
            <person name="Zanoni R.G."/>
            <person name="Florio D."/>
            <person name="Caffara M."/>
            <person name="Renzi M."/>
            <person name="Parisi A."/>
            <person name="Pasquali F."/>
            <person name="Manfreda G."/>
        </authorList>
    </citation>
    <scope>NUCLEOTIDE SEQUENCE [LARGE SCALE GENOMIC DNA]</scope>
    <source>
        <strain evidence="13 14">295_13</strain>
    </source>
</reference>
<evidence type="ECO:0000256" key="4">
    <source>
        <dbReference type="ARBA" id="ARBA00022475"/>
    </source>
</evidence>
<evidence type="ECO:0000313" key="13">
    <source>
        <dbReference type="EMBL" id="PKT82502.1"/>
    </source>
</evidence>
<dbReference type="STRING" id="556267.HWAG_01517"/>
<dbReference type="Proteomes" id="UP000233350">
    <property type="component" value="Unassembled WGS sequence"/>
</dbReference>
<dbReference type="PANTHER" id="PTHR33446">
    <property type="entry name" value="PROTEIN TONB-RELATED"/>
    <property type="match status" value="1"/>
</dbReference>
<evidence type="ECO:0000256" key="2">
    <source>
        <dbReference type="ARBA" id="ARBA00006555"/>
    </source>
</evidence>
<dbReference type="GO" id="GO:0055085">
    <property type="term" value="P:transmembrane transport"/>
    <property type="evidence" value="ECO:0007669"/>
    <property type="project" value="InterPro"/>
</dbReference>
<gene>
    <name evidence="13" type="ORF">BCM31_05820</name>
</gene>
<keyword evidence="6 11" id="KW-0812">Transmembrane</keyword>
<dbReference type="Gene3D" id="3.30.1150.10">
    <property type="match status" value="1"/>
</dbReference>
<evidence type="ECO:0000313" key="14">
    <source>
        <dbReference type="Proteomes" id="UP000233350"/>
    </source>
</evidence>
<keyword evidence="14" id="KW-1185">Reference proteome</keyword>
<dbReference type="PANTHER" id="PTHR33446:SF2">
    <property type="entry name" value="PROTEIN TONB"/>
    <property type="match status" value="1"/>
</dbReference>
<evidence type="ECO:0000256" key="9">
    <source>
        <dbReference type="ARBA" id="ARBA00023136"/>
    </source>
</evidence>
<name>A0A2N3PL89_9HELI</name>
<dbReference type="InterPro" id="IPR051045">
    <property type="entry name" value="TonB-dependent_transducer"/>
</dbReference>
<dbReference type="OrthoDB" id="5324668at2"/>
<evidence type="ECO:0000256" key="5">
    <source>
        <dbReference type="ARBA" id="ARBA00022519"/>
    </source>
</evidence>
<feature type="domain" description="TonB C-terminal" evidence="12">
    <location>
        <begin position="133"/>
        <end position="221"/>
    </location>
</feature>
<dbReference type="InterPro" id="IPR037682">
    <property type="entry name" value="TonB_C"/>
</dbReference>
<dbReference type="SUPFAM" id="SSF74653">
    <property type="entry name" value="TolA/TonB C-terminal domain"/>
    <property type="match status" value="1"/>
</dbReference>
<evidence type="ECO:0000256" key="8">
    <source>
        <dbReference type="ARBA" id="ARBA00022989"/>
    </source>
</evidence>
<evidence type="ECO:0000256" key="6">
    <source>
        <dbReference type="ARBA" id="ARBA00022692"/>
    </source>
</evidence>
<sequence>MKLLLNHKSQAFYCTSFLFALLFIGFLYSASWFRISPKQQNSFSLAMQQFITHSTQAPQNQTPNPKNSTQEISKEIPKESKNIPSKKHSQKQDPKPTPQHKKSPITPSNSSTQENIIPKNTIETLTFGKDNHPFLRAVKKAIDSNVNYPRQARKMRIQGEVIVEFLWTKHKFLKNLKVYKSSGQPILDRSALNAIQQAALHFPQHTNDVYLQIPIVFMLRN</sequence>
<evidence type="ECO:0000256" key="10">
    <source>
        <dbReference type="SAM" id="MobiDB-lite"/>
    </source>
</evidence>
<dbReference type="GeneID" id="97289743"/>
<keyword evidence="7" id="KW-0653">Protein transport</keyword>
<dbReference type="EMBL" id="MBPK01000003">
    <property type="protein sequence ID" value="PKT82502.1"/>
    <property type="molecule type" value="Genomic_DNA"/>
</dbReference>
<dbReference type="RefSeq" id="WP_006803214.1">
    <property type="nucleotide sequence ID" value="NZ_CABKOI010000018.1"/>
</dbReference>
<feature type="transmembrane region" description="Helical" evidence="11">
    <location>
        <begin position="12"/>
        <end position="33"/>
    </location>
</feature>
<evidence type="ECO:0000256" key="3">
    <source>
        <dbReference type="ARBA" id="ARBA00022448"/>
    </source>
</evidence>
<dbReference type="InterPro" id="IPR006260">
    <property type="entry name" value="TonB/TolA_C"/>
</dbReference>
<feature type="compositionally biased region" description="Polar residues" evidence="10">
    <location>
        <begin position="105"/>
        <end position="115"/>
    </location>
</feature>
<feature type="compositionally biased region" description="Polar residues" evidence="10">
    <location>
        <begin position="55"/>
        <end position="71"/>
    </location>
</feature>
<dbReference type="NCBIfam" id="TIGR01352">
    <property type="entry name" value="tonB_Cterm"/>
    <property type="match status" value="1"/>
</dbReference>
<keyword evidence="9 11" id="KW-0472">Membrane</keyword>
<evidence type="ECO:0000256" key="11">
    <source>
        <dbReference type="SAM" id="Phobius"/>
    </source>
</evidence>